<dbReference type="RefSeq" id="WP_066615792.1">
    <property type="nucleotide sequence ID" value="NZ_JBHSYQ010000003.1"/>
</dbReference>
<protein>
    <submittedName>
        <fullName evidence="2">Uncharacterized protein</fullName>
    </submittedName>
</protein>
<proteinExistence type="predicted"/>
<dbReference type="Proteomes" id="UP001596405">
    <property type="component" value="Unassembled WGS sequence"/>
</dbReference>
<evidence type="ECO:0000256" key="1">
    <source>
        <dbReference type="SAM" id="MobiDB-lite"/>
    </source>
</evidence>
<evidence type="ECO:0000313" key="3">
    <source>
        <dbReference type="Proteomes" id="UP001596405"/>
    </source>
</evidence>
<comment type="caution">
    <text evidence="2">The sequence shown here is derived from an EMBL/GenBank/DDBJ whole genome shotgun (WGS) entry which is preliminary data.</text>
</comment>
<feature type="region of interest" description="Disordered" evidence="1">
    <location>
        <begin position="1"/>
        <end position="32"/>
    </location>
</feature>
<gene>
    <name evidence="2" type="ORF">ACFQHR_07370</name>
</gene>
<feature type="compositionally biased region" description="Basic and acidic residues" evidence="1">
    <location>
        <begin position="1"/>
        <end position="14"/>
    </location>
</feature>
<keyword evidence="3" id="KW-1185">Reference proteome</keyword>
<evidence type="ECO:0000313" key="2">
    <source>
        <dbReference type="EMBL" id="MFC6997438.1"/>
    </source>
</evidence>
<dbReference type="EMBL" id="JBHSYQ010000003">
    <property type="protein sequence ID" value="MFC6997438.1"/>
    <property type="molecule type" value="Genomic_DNA"/>
</dbReference>
<sequence length="65" mass="7211">MLSQEKDTQDEHLIKGAQAQQEVNAGDVGGFQTGEQLEKSSFARLAQLKALYRQKLGFDPTLKFA</sequence>
<name>A0ABW2DK75_9BACT</name>
<organism evidence="2 3">
    <name type="scientific">Rufibacter roseus</name>
    <dbReference type="NCBI Taxonomy" id="1567108"/>
    <lineage>
        <taxon>Bacteria</taxon>
        <taxon>Pseudomonadati</taxon>
        <taxon>Bacteroidota</taxon>
        <taxon>Cytophagia</taxon>
        <taxon>Cytophagales</taxon>
        <taxon>Hymenobacteraceae</taxon>
        <taxon>Rufibacter</taxon>
    </lineage>
</organism>
<reference evidence="3" key="1">
    <citation type="journal article" date="2019" name="Int. J. Syst. Evol. Microbiol.">
        <title>The Global Catalogue of Microorganisms (GCM) 10K type strain sequencing project: providing services to taxonomists for standard genome sequencing and annotation.</title>
        <authorList>
            <consortium name="The Broad Institute Genomics Platform"/>
            <consortium name="The Broad Institute Genome Sequencing Center for Infectious Disease"/>
            <person name="Wu L."/>
            <person name="Ma J."/>
        </authorList>
    </citation>
    <scope>NUCLEOTIDE SEQUENCE [LARGE SCALE GENOMIC DNA]</scope>
    <source>
        <strain evidence="3">CGMCC 4.7393</strain>
    </source>
</reference>
<accession>A0ABW2DK75</accession>